<name>A0A158EFW4_9BURK</name>
<dbReference type="InterPro" id="IPR001387">
    <property type="entry name" value="Cro/C1-type_HTH"/>
</dbReference>
<protein>
    <submittedName>
        <fullName evidence="2">Helix-turn-helix protein</fullName>
    </submittedName>
</protein>
<proteinExistence type="predicted"/>
<dbReference type="Gene3D" id="1.10.260.40">
    <property type="entry name" value="lambda repressor-like DNA-binding domains"/>
    <property type="match status" value="1"/>
</dbReference>
<dbReference type="CDD" id="cd00093">
    <property type="entry name" value="HTH_XRE"/>
    <property type="match status" value="1"/>
</dbReference>
<feature type="domain" description="HTH cro/C1-type" evidence="1">
    <location>
        <begin position="10"/>
        <end position="41"/>
    </location>
</feature>
<reference evidence="2" key="1">
    <citation type="submission" date="2016-01" db="EMBL/GenBank/DDBJ databases">
        <authorList>
            <person name="Peeters C."/>
        </authorList>
    </citation>
    <scope>NUCLEOTIDE SEQUENCE</scope>
    <source>
        <strain evidence="2">LMG 29321</strain>
    </source>
</reference>
<accession>A0A158EFW4</accession>
<comment type="caution">
    <text evidence="2">The sequence shown here is derived from an EMBL/GenBank/DDBJ whole genome shotgun (WGS) entry which is preliminary data.</text>
</comment>
<dbReference type="InterPro" id="IPR010982">
    <property type="entry name" value="Lambda_DNA-bd_dom_sf"/>
</dbReference>
<sequence length="116" mass="12944">MGMSGKSGSSRLSNYENGIREPDAATILRIAAALEEDPAELMFGSRAMRVIGTEESAELTTGTRKLISAMIRADRRGDIDQEASDALWSVLSLYLRLKRELDNCRSDEILEQFKKF</sequence>
<dbReference type="Pfam" id="PF01381">
    <property type="entry name" value="HTH_3"/>
    <property type="match status" value="1"/>
</dbReference>
<evidence type="ECO:0000313" key="2">
    <source>
        <dbReference type="EMBL" id="SAL05765.1"/>
    </source>
</evidence>
<organism evidence="2 3">
    <name type="scientific">Caballeronia calidae</name>
    <dbReference type="NCBI Taxonomy" id="1777139"/>
    <lineage>
        <taxon>Bacteria</taxon>
        <taxon>Pseudomonadati</taxon>
        <taxon>Pseudomonadota</taxon>
        <taxon>Betaproteobacteria</taxon>
        <taxon>Burkholderiales</taxon>
        <taxon>Burkholderiaceae</taxon>
        <taxon>Caballeronia</taxon>
    </lineage>
</organism>
<evidence type="ECO:0000313" key="3">
    <source>
        <dbReference type="Proteomes" id="UP000071859"/>
    </source>
</evidence>
<gene>
    <name evidence="2" type="ORF">AWB78_07689</name>
</gene>
<dbReference type="SUPFAM" id="SSF47413">
    <property type="entry name" value="lambda repressor-like DNA-binding domains"/>
    <property type="match status" value="1"/>
</dbReference>
<dbReference type="AlphaFoldDB" id="A0A158EFW4"/>
<keyword evidence="3" id="KW-1185">Reference proteome</keyword>
<evidence type="ECO:0000259" key="1">
    <source>
        <dbReference type="PROSITE" id="PS50943"/>
    </source>
</evidence>
<dbReference type="Proteomes" id="UP000071859">
    <property type="component" value="Unassembled WGS sequence"/>
</dbReference>
<dbReference type="PROSITE" id="PS50943">
    <property type="entry name" value="HTH_CROC1"/>
    <property type="match status" value="1"/>
</dbReference>
<dbReference type="GO" id="GO:0003677">
    <property type="term" value="F:DNA binding"/>
    <property type="evidence" value="ECO:0007669"/>
    <property type="project" value="InterPro"/>
</dbReference>
<dbReference type="EMBL" id="FCOX02000090">
    <property type="protein sequence ID" value="SAL05765.1"/>
    <property type="molecule type" value="Genomic_DNA"/>
</dbReference>